<evidence type="ECO:0000313" key="2">
    <source>
        <dbReference type="Proteomes" id="UP000824120"/>
    </source>
</evidence>
<dbReference type="AlphaFoldDB" id="A0A9J5X4A8"/>
<keyword evidence="2" id="KW-1185">Reference proteome</keyword>
<dbReference type="Proteomes" id="UP000824120">
    <property type="component" value="Chromosome 10"/>
</dbReference>
<name>A0A9J5X4A8_SOLCO</name>
<protein>
    <submittedName>
        <fullName evidence="1">Uncharacterized protein</fullName>
    </submittedName>
</protein>
<dbReference type="OrthoDB" id="1722367at2759"/>
<reference evidence="1 2" key="1">
    <citation type="submission" date="2020-09" db="EMBL/GenBank/DDBJ databases">
        <title>De no assembly of potato wild relative species, Solanum commersonii.</title>
        <authorList>
            <person name="Cho K."/>
        </authorList>
    </citation>
    <scope>NUCLEOTIDE SEQUENCE [LARGE SCALE GENOMIC DNA]</scope>
    <source>
        <strain evidence="1">LZ3.2</strain>
        <tissue evidence="1">Leaf</tissue>
    </source>
</reference>
<proteinExistence type="predicted"/>
<sequence>MRHKGVLVVVDSYPRLVSFDDAMGLGGGYHKTKDLNFQRDSIRTLICPRFNIEIISEVFPDFVLSTNNSKYLDSFRTGPSQIAMIRSTFYTISETQGLNRMDM</sequence>
<comment type="caution">
    <text evidence="1">The sequence shown here is derived from an EMBL/GenBank/DDBJ whole genome shotgun (WGS) entry which is preliminary data.</text>
</comment>
<dbReference type="EMBL" id="JACXVP010000010">
    <property type="protein sequence ID" value="KAG5581880.1"/>
    <property type="molecule type" value="Genomic_DNA"/>
</dbReference>
<gene>
    <name evidence="1" type="ORF">H5410_052507</name>
</gene>
<accession>A0A9J5X4A8</accession>
<evidence type="ECO:0000313" key="1">
    <source>
        <dbReference type="EMBL" id="KAG5581880.1"/>
    </source>
</evidence>
<organism evidence="1 2">
    <name type="scientific">Solanum commersonii</name>
    <name type="common">Commerson's wild potato</name>
    <name type="synonym">Commerson's nightshade</name>
    <dbReference type="NCBI Taxonomy" id="4109"/>
    <lineage>
        <taxon>Eukaryota</taxon>
        <taxon>Viridiplantae</taxon>
        <taxon>Streptophyta</taxon>
        <taxon>Embryophyta</taxon>
        <taxon>Tracheophyta</taxon>
        <taxon>Spermatophyta</taxon>
        <taxon>Magnoliopsida</taxon>
        <taxon>eudicotyledons</taxon>
        <taxon>Gunneridae</taxon>
        <taxon>Pentapetalae</taxon>
        <taxon>asterids</taxon>
        <taxon>lamiids</taxon>
        <taxon>Solanales</taxon>
        <taxon>Solanaceae</taxon>
        <taxon>Solanoideae</taxon>
        <taxon>Solaneae</taxon>
        <taxon>Solanum</taxon>
    </lineage>
</organism>